<evidence type="ECO:0000256" key="4">
    <source>
        <dbReference type="ARBA" id="ARBA00023136"/>
    </source>
</evidence>
<feature type="domain" description="TonB C-terminal" evidence="7">
    <location>
        <begin position="212"/>
        <end position="296"/>
    </location>
</feature>
<proteinExistence type="predicted"/>
<comment type="subcellular location">
    <subcellularLocation>
        <location evidence="1">Membrane</location>
        <topology evidence="1">Single-pass membrane protein</topology>
    </subcellularLocation>
</comment>
<keyword evidence="4 6" id="KW-0472">Membrane</keyword>
<keyword evidence="3 6" id="KW-1133">Transmembrane helix</keyword>
<dbReference type="Pfam" id="PF13103">
    <property type="entry name" value="TonB_2"/>
    <property type="match status" value="1"/>
</dbReference>
<gene>
    <name evidence="8" type="ORF">SAMN06265338_11743</name>
</gene>
<evidence type="ECO:0000256" key="1">
    <source>
        <dbReference type="ARBA" id="ARBA00004167"/>
    </source>
</evidence>
<evidence type="ECO:0000256" key="2">
    <source>
        <dbReference type="ARBA" id="ARBA00022692"/>
    </source>
</evidence>
<feature type="transmembrane region" description="Helical" evidence="6">
    <location>
        <begin position="26"/>
        <end position="45"/>
    </location>
</feature>
<protein>
    <submittedName>
        <fullName evidence="8">Protein TonB</fullName>
    </submittedName>
</protein>
<reference evidence="9" key="1">
    <citation type="submission" date="2017-06" db="EMBL/GenBank/DDBJ databases">
        <authorList>
            <person name="Varghese N."/>
            <person name="Submissions S."/>
        </authorList>
    </citation>
    <scope>NUCLEOTIDE SEQUENCE [LARGE SCALE GENOMIC DNA]</scope>
    <source>
        <strain evidence="9">DSM 137</strain>
    </source>
</reference>
<dbReference type="PROSITE" id="PS52015">
    <property type="entry name" value="TONB_CTD"/>
    <property type="match status" value="1"/>
</dbReference>
<feature type="region of interest" description="Disordered" evidence="5">
    <location>
        <begin position="64"/>
        <end position="183"/>
    </location>
</feature>
<evidence type="ECO:0000313" key="8">
    <source>
        <dbReference type="EMBL" id="SNB82030.1"/>
    </source>
</evidence>
<dbReference type="AlphaFoldDB" id="A0A212S9U3"/>
<sequence length="296" mass="31355">MPFAASRSERLFEGPKSVGPAPRLRFAFILAICFLLHAVPIWLFIKVERLPDPTQGEQEIPVEIVVEPPPDKQEPPPPPNEKPLDEKIATDAPRPADEDKVEKDAHDAASHSPQTTPNAQPVAPPPADAIASKPDSSAAGRPIDHDPDGEPVQATPSVEPQERQEPPRPAPPSRAPQKPAQDAMSAFAALPDYSIAAVSKKAPVATGKAAPTYLSIVYGLVMSRIRYPEGAAGHGPNMGEIVFAVDAAGRLVGQRIVKSSGSPELDLAAMAAIRAGSPFPPPPTGAGISLNLRYRR</sequence>
<accession>A0A212S9U3</accession>
<dbReference type="SUPFAM" id="SSF74653">
    <property type="entry name" value="TolA/TonB C-terminal domain"/>
    <property type="match status" value="1"/>
</dbReference>
<dbReference type="EMBL" id="FYDG01000017">
    <property type="protein sequence ID" value="SNB82030.1"/>
    <property type="molecule type" value="Genomic_DNA"/>
</dbReference>
<keyword evidence="2 6" id="KW-0812">Transmembrane</keyword>
<evidence type="ECO:0000256" key="3">
    <source>
        <dbReference type="ARBA" id="ARBA00022989"/>
    </source>
</evidence>
<organism evidence="8 9">
    <name type="scientific">Rhodoblastus acidophilus</name>
    <name type="common">Rhodopseudomonas acidophila</name>
    <dbReference type="NCBI Taxonomy" id="1074"/>
    <lineage>
        <taxon>Bacteria</taxon>
        <taxon>Pseudomonadati</taxon>
        <taxon>Pseudomonadota</taxon>
        <taxon>Alphaproteobacteria</taxon>
        <taxon>Hyphomicrobiales</taxon>
        <taxon>Rhodoblastaceae</taxon>
        <taxon>Rhodoblastus</taxon>
    </lineage>
</organism>
<evidence type="ECO:0000256" key="6">
    <source>
        <dbReference type="SAM" id="Phobius"/>
    </source>
</evidence>
<keyword evidence="9" id="KW-1185">Reference proteome</keyword>
<dbReference type="Gene3D" id="3.30.1150.10">
    <property type="match status" value="1"/>
</dbReference>
<evidence type="ECO:0000259" key="7">
    <source>
        <dbReference type="PROSITE" id="PS52015"/>
    </source>
</evidence>
<dbReference type="GO" id="GO:0055085">
    <property type="term" value="P:transmembrane transport"/>
    <property type="evidence" value="ECO:0007669"/>
    <property type="project" value="InterPro"/>
</dbReference>
<evidence type="ECO:0000313" key="9">
    <source>
        <dbReference type="Proteomes" id="UP000198418"/>
    </source>
</evidence>
<dbReference type="GO" id="GO:0016020">
    <property type="term" value="C:membrane"/>
    <property type="evidence" value="ECO:0007669"/>
    <property type="project" value="UniProtKB-SubCell"/>
</dbReference>
<feature type="compositionally biased region" description="Basic and acidic residues" evidence="5">
    <location>
        <begin position="82"/>
        <end position="109"/>
    </location>
</feature>
<dbReference type="NCBIfam" id="TIGR01352">
    <property type="entry name" value="tonB_Cterm"/>
    <property type="match status" value="1"/>
</dbReference>
<name>A0A212S9U3_RHOAC</name>
<dbReference type="InterPro" id="IPR037682">
    <property type="entry name" value="TonB_C"/>
</dbReference>
<evidence type="ECO:0000256" key="5">
    <source>
        <dbReference type="SAM" id="MobiDB-lite"/>
    </source>
</evidence>
<dbReference type="InterPro" id="IPR006260">
    <property type="entry name" value="TonB/TolA_C"/>
</dbReference>
<dbReference type="Proteomes" id="UP000198418">
    <property type="component" value="Unassembled WGS sequence"/>
</dbReference>